<keyword evidence="7" id="KW-0146">Chitin degradation</keyword>
<evidence type="ECO:0000256" key="3">
    <source>
        <dbReference type="ARBA" id="ARBA00008682"/>
    </source>
</evidence>
<dbReference type="Proteomes" id="UP001175261">
    <property type="component" value="Unassembled WGS sequence"/>
</dbReference>
<evidence type="ECO:0000256" key="8">
    <source>
        <dbReference type="ARBA" id="ARBA00023277"/>
    </source>
</evidence>
<evidence type="ECO:0000256" key="6">
    <source>
        <dbReference type="ARBA" id="ARBA00022801"/>
    </source>
</evidence>
<dbReference type="Gene3D" id="3.20.20.80">
    <property type="entry name" value="Glycosidases"/>
    <property type="match status" value="1"/>
</dbReference>
<keyword evidence="6 11" id="KW-0378">Hydrolase</keyword>
<sequence>MLSFKSLLSVILLLQTAAAAGYVNAGYYASWKTYAGYTPEKLNYAAMSHVFYAFASISANGTVYPTDPWGDYQQPHAGDQLYLQKKKNRKLKVLLSIGGATANGGFLNATTNSASRSRFVNSAIKLMLDFGMDGIDLDWEFPTTTTQANNYYLTIKQMRDAIDKKAAALGQNYHYLVTAALPAGPANYNLLNLASMSYGLDFFNIMAYDFSGPWSTVGAHASNLYNDKSNPSSTPVSADKAVRDYIAKGVPASKINLGIPLYGKSFANSGGLGKSYKGTRSPNADFSIPFNQLPKSGAKVMERPDAGALVTWDSNTKELVTLDGGYSARLKAAYLKQLGLAGAFFWETSGDKTGSSSLITIVKNALGTLDQTNNQLMYPSSEFVNIRNGVPTSRK</sequence>
<evidence type="ECO:0000256" key="1">
    <source>
        <dbReference type="ARBA" id="ARBA00000822"/>
    </source>
</evidence>
<dbReference type="EMBL" id="JAPDFR010000007">
    <property type="protein sequence ID" value="KAK0385120.1"/>
    <property type="molecule type" value="Genomic_DNA"/>
</dbReference>
<protein>
    <recommendedName>
        <fullName evidence="4">chitinase</fullName>
        <ecNumber evidence="4">3.2.1.14</ecNumber>
    </recommendedName>
</protein>
<evidence type="ECO:0000256" key="9">
    <source>
        <dbReference type="ARBA" id="ARBA00023295"/>
    </source>
</evidence>
<keyword evidence="10" id="KW-0624">Polysaccharide degradation</keyword>
<evidence type="ECO:0000256" key="4">
    <source>
        <dbReference type="ARBA" id="ARBA00012729"/>
    </source>
</evidence>
<reference evidence="14" key="1">
    <citation type="submission" date="2022-10" db="EMBL/GenBank/DDBJ databases">
        <title>Determination and structural analysis of whole genome sequence of Sarocladium strictum F4-1.</title>
        <authorList>
            <person name="Hu L."/>
            <person name="Jiang Y."/>
        </authorList>
    </citation>
    <scope>NUCLEOTIDE SEQUENCE</scope>
    <source>
        <strain evidence="14">F4-1</strain>
    </source>
</reference>
<feature type="signal peptide" evidence="12">
    <location>
        <begin position="1"/>
        <end position="19"/>
    </location>
</feature>
<feature type="domain" description="GH18" evidence="13">
    <location>
        <begin position="22"/>
        <end position="369"/>
    </location>
</feature>
<dbReference type="InterPro" id="IPR050314">
    <property type="entry name" value="Glycosyl_Hydrlase_18"/>
</dbReference>
<dbReference type="InterPro" id="IPR001223">
    <property type="entry name" value="Glyco_hydro18_cat"/>
</dbReference>
<evidence type="ECO:0000256" key="2">
    <source>
        <dbReference type="ARBA" id="ARBA00004613"/>
    </source>
</evidence>
<dbReference type="InterPro" id="IPR017853">
    <property type="entry name" value="GH"/>
</dbReference>
<feature type="chain" id="PRO_5041459132" description="chitinase" evidence="12">
    <location>
        <begin position="20"/>
        <end position="395"/>
    </location>
</feature>
<comment type="subcellular location">
    <subcellularLocation>
        <location evidence="2">Secreted</location>
    </subcellularLocation>
</comment>
<accession>A0AA39GD32</accession>
<keyword evidence="9 11" id="KW-0326">Glycosidase</keyword>
<dbReference type="InterPro" id="IPR029070">
    <property type="entry name" value="Chitinase_insertion_sf"/>
</dbReference>
<keyword evidence="15" id="KW-1185">Reference proteome</keyword>
<evidence type="ECO:0000256" key="12">
    <source>
        <dbReference type="SAM" id="SignalP"/>
    </source>
</evidence>
<dbReference type="SMART" id="SM00636">
    <property type="entry name" value="Glyco_18"/>
    <property type="match status" value="1"/>
</dbReference>
<comment type="similarity">
    <text evidence="3">Belongs to the glycosyl hydrolase 18 family. Chitinase class V subfamily.</text>
</comment>
<dbReference type="PANTHER" id="PTHR11177">
    <property type="entry name" value="CHITINASE"/>
    <property type="match status" value="1"/>
</dbReference>
<dbReference type="CDD" id="cd06548">
    <property type="entry name" value="GH18_chitinase"/>
    <property type="match status" value="1"/>
</dbReference>
<gene>
    <name evidence="14" type="ORF">NLU13_7598</name>
</gene>
<dbReference type="GO" id="GO:0005576">
    <property type="term" value="C:extracellular region"/>
    <property type="evidence" value="ECO:0007669"/>
    <property type="project" value="UniProtKB-SubCell"/>
</dbReference>
<evidence type="ECO:0000313" key="14">
    <source>
        <dbReference type="EMBL" id="KAK0385120.1"/>
    </source>
</evidence>
<name>A0AA39GD32_SARSR</name>
<keyword evidence="12" id="KW-0732">Signal</keyword>
<dbReference type="PROSITE" id="PS51910">
    <property type="entry name" value="GH18_2"/>
    <property type="match status" value="1"/>
</dbReference>
<keyword evidence="5" id="KW-0964">Secreted</keyword>
<evidence type="ECO:0000256" key="7">
    <source>
        <dbReference type="ARBA" id="ARBA00023024"/>
    </source>
</evidence>
<dbReference type="GO" id="GO:0000272">
    <property type="term" value="P:polysaccharide catabolic process"/>
    <property type="evidence" value="ECO:0007669"/>
    <property type="project" value="UniProtKB-KW"/>
</dbReference>
<dbReference type="Pfam" id="PF00704">
    <property type="entry name" value="Glyco_hydro_18"/>
    <property type="match status" value="1"/>
</dbReference>
<dbReference type="GO" id="GO:0008061">
    <property type="term" value="F:chitin binding"/>
    <property type="evidence" value="ECO:0007669"/>
    <property type="project" value="InterPro"/>
</dbReference>
<comment type="catalytic activity">
    <reaction evidence="1">
        <text>Random endo-hydrolysis of N-acetyl-beta-D-glucosaminide (1-&gt;4)-beta-linkages in chitin and chitodextrins.</text>
        <dbReference type="EC" id="3.2.1.14"/>
    </reaction>
</comment>
<dbReference type="Gene3D" id="3.10.50.10">
    <property type="match status" value="1"/>
</dbReference>
<dbReference type="InterPro" id="IPR011583">
    <property type="entry name" value="Chitinase_II/V-like_cat"/>
</dbReference>
<proteinExistence type="inferred from homology"/>
<evidence type="ECO:0000256" key="10">
    <source>
        <dbReference type="ARBA" id="ARBA00023326"/>
    </source>
</evidence>
<dbReference type="EC" id="3.2.1.14" evidence="4"/>
<comment type="caution">
    <text evidence="14">The sequence shown here is derived from an EMBL/GenBank/DDBJ whole genome shotgun (WGS) entry which is preliminary data.</text>
</comment>
<dbReference type="InterPro" id="IPR001579">
    <property type="entry name" value="Glyco_hydro_18_chit_AS"/>
</dbReference>
<evidence type="ECO:0000313" key="15">
    <source>
        <dbReference type="Proteomes" id="UP001175261"/>
    </source>
</evidence>
<evidence type="ECO:0000259" key="13">
    <source>
        <dbReference type="PROSITE" id="PS51910"/>
    </source>
</evidence>
<dbReference type="SUPFAM" id="SSF51445">
    <property type="entry name" value="(Trans)glycosidases"/>
    <property type="match status" value="1"/>
</dbReference>
<dbReference type="GO" id="GO:0006032">
    <property type="term" value="P:chitin catabolic process"/>
    <property type="evidence" value="ECO:0007669"/>
    <property type="project" value="UniProtKB-KW"/>
</dbReference>
<dbReference type="PANTHER" id="PTHR11177:SF384">
    <property type="entry name" value="CHITINASE"/>
    <property type="match status" value="1"/>
</dbReference>
<keyword evidence="8" id="KW-0119">Carbohydrate metabolism</keyword>
<dbReference type="PROSITE" id="PS01095">
    <property type="entry name" value="GH18_1"/>
    <property type="match status" value="1"/>
</dbReference>
<organism evidence="14 15">
    <name type="scientific">Sarocladium strictum</name>
    <name type="common">Black bundle disease fungus</name>
    <name type="synonym">Acremonium strictum</name>
    <dbReference type="NCBI Taxonomy" id="5046"/>
    <lineage>
        <taxon>Eukaryota</taxon>
        <taxon>Fungi</taxon>
        <taxon>Dikarya</taxon>
        <taxon>Ascomycota</taxon>
        <taxon>Pezizomycotina</taxon>
        <taxon>Sordariomycetes</taxon>
        <taxon>Hypocreomycetidae</taxon>
        <taxon>Hypocreales</taxon>
        <taxon>Sarocladiaceae</taxon>
        <taxon>Sarocladium</taxon>
    </lineage>
</organism>
<dbReference type="GO" id="GO:0008843">
    <property type="term" value="F:endochitinase activity"/>
    <property type="evidence" value="ECO:0007669"/>
    <property type="project" value="UniProtKB-EC"/>
</dbReference>
<evidence type="ECO:0000256" key="5">
    <source>
        <dbReference type="ARBA" id="ARBA00022525"/>
    </source>
</evidence>
<dbReference type="AlphaFoldDB" id="A0AA39GD32"/>
<evidence type="ECO:0000256" key="11">
    <source>
        <dbReference type="RuleBase" id="RU000489"/>
    </source>
</evidence>